<dbReference type="SUPFAM" id="SSF53850">
    <property type="entry name" value="Periplasmic binding protein-like II"/>
    <property type="match status" value="1"/>
</dbReference>
<sequence>MIEFVLGGAGKPQASPIPNGFPGSAGLEVPGTDVARARQMLAAAGHGRGFDVDFTFPAINSYGADMSLVAQRLQQDLGRVGIRLRLQPATFPVWVQQMRAAQLPMTIGYYAPDYFGSAQYVNFFGIMEGTPWFTRAGGGNLSSIANAELRGLLTRALAAPEGEREAAFQAVARSMMGDRIILPLLSPDLVIAHRPGLQGVRYSTCCNLPLAEIRPR</sequence>
<dbReference type="GO" id="GO:1904680">
    <property type="term" value="F:peptide transmembrane transporter activity"/>
    <property type="evidence" value="ECO:0007669"/>
    <property type="project" value="TreeGrafter"/>
</dbReference>
<reference evidence="4 5" key="1">
    <citation type="submission" date="2020-08" db="EMBL/GenBank/DDBJ databases">
        <title>Genomic Encyclopedia of Type Strains, Phase IV (KMG-IV): sequencing the most valuable type-strain genomes for metagenomic binning, comparative biology and taxonomic classification.</title>
        <authorList>
            <person name="Goeker M."/>
        </authorList>
    </citation>
    <scope>NUCLEOTIDE SEQUENCE [LARGE SCALE GENOMIC DNA]</scope>
    <source>
        <strain evidence="4 5">DSM 19979</strain>
    </source>
</reference>
<proteinExistence type="inferred from homology"/>
<dbReference type="AlphaFoldDB" id="A0A840A464"/>
<protein>
    <submittedName>
        <fullName evidence="4">ABC-type transport system substrate-binding protein</fullName>
    </submittedName>
</protein>
<comment type="caution">
    <text evidence="4">The sequence shown here is derived from an EMBL/GenBank/DDBJ whole genome shotgun (WGS) entry which is preliminary data.</text>
</comment>
<dbReference type="Gene3D" id="3.10.105.10">
    <property type="entry name" value="Dipeptide-binding Protein, Domain 3"/>
    <property type="match status" value="1"/>
</dbReference>
<evidence type="ECO:0000313" key="4">
    <source>
        <dbReference type="EMBL" id="MBB3896728.1"/>
    </source>
</evidence>
<dbReference type="RefSeq" id="WP_184381691.1">
    <property type="nucleotide sequence ID" value="NZ_JACIDJ010000001.1"/>
</dbReference>
<dbReference type="Gene3D" id="3.40.190.10">
    <property type="entry name" value="Periplasmic binding protein-like II"/>
    <property type="match status" value="1"/>
</dbReference>
<comment type="subcellular location">
    <subcellularLocation>
        <location evidence="1">Periplasm</location>
    </subcellularLocation>
</comment>
<comment type="similarity">
    <text evidence="2">Belongs to the bacterial solute-binding protein 5 family.</text>
</comment>
<dbReference type="EMBL" id="JACIDJ010000001">
    <property type="protein sequence ID" value="MBB3896728.1"/>
    <property type="molecule type" value="Genomic_DNA"/>
</dbReference>
<feature type="domain" description="Solute-binding protein family 5" evidence="3">
    <location>
        <begin position="1"/>
        <end position="124"/>
    </location>
</feature>
<evidence type="ECO:0000256" key="2">
    <source>
        <dbReference type="ARBA" id="ARBA00005695"/>
    </source>
</evidence>
<accession>A0A840A464</accession>
<keyword evidence="5" id="KW-1185">Reference proteome</keyword>
<evidence type="ECO:0000256" key="1">
    <source>
        <dbReference type="ARBA" id="ARBA00004418"/>
    </source>
</evidence>
<dbReference type="Pfam" id="PF00496">
    <property type="entry name" value="SBP_bac_5"/>
    <property type="match status" value="1"/>
</dbReference>
<gene>
    <name evidence="4" type="ORF">GGQ83_000154</name>
</gene>
<dbReference type="PANTHER" id="PTHR30290">
    <property type="entry name" value="PERIPLASMIC BINDING COMPONENT OF ABC TRANSPORTER"/>
    <property type="match status" value="1"/>
</dbReference>
<evidence type="ECO:0000259" key="3">
    <source>
        <dbReference type="Pfam" id="PF00496"/>
    </source>
</evidence>
<dbReference type="Proteomes" id="UP000553193">
    <property type="component" value="Unassembled WGS sequence"/>
</dbReference>
<dbReference type="GO" id="GO:0015833">
    <property type="term" value="P:peptide transport"/>
    <property type="evidence" value="ECO:0007669"/>
    <property type="project" value="TreeGrafter"/>
</dbReference>
<name>A0A840A464_9PROT</name>
<dbReference type="InterPro" id="IPR039424">
    <property type="entry name" value="SBP_5"/>
</dbReference>
<organism evidence="4 5">
    <name type="scientific">Roseococcus suduntuyensis</name>
    <dbReference type="NCBI Taxonomy" id="455361"/>
    <lineage>
        <taxon>Bacteria</taxon>
        <taxon>Pseudomonadati</taxon>
        <taxon>Pseudomonadota</taxon>
        <taxon>Alphaproteobacteria</taxon>
        <taxon>Acetobacterales</taxon>
        <taxon>Roseomonadaceae</taxon>
        <taxon>Roseococcus</taxon>
    </lineage>
</organism>
<evidence type="ECO:0000313" key="5">
    <source>
        <dbReference type="Proteomes" id="UP000553193"/>
    </source>
</evidence>
<dbReference type="InterPro" id="IPR000914">
    <property type="entry name" value="SBP_5_dom"/>
</dbReference>